<accession>A0ABR2HKS9</accession>
<proteinExistence type="predicted"/>
<evidence type="ECO:0000313" key="2">
    <source>
        <dbReference type="EMBL" id="KAK8848484.1"/>
    </source>
</evidence>
<comment type="caution">
    <text evidence="2">The sequence shown here is derived from an EMBL/GenBank/DDBJ whole genome shotgun (WGS) entry which is preliminary data.</text>
</comment>
<dbReference type="EMBL" id="JAPCWZ010000010">
    <property type="protein sequence ID" value="KAK8848484.1"/>
    <property type="molecule type" value="Genomic_DNA"/>
</dbReference>
<dbReference type="Proteomes" id="UP001390339">
    <property type="component" value="Unassembled WGS sequence"/>
</dbReference>
<protein>
    <submittedName>
        <fullName evidence="2">Uncharacterized protein</fullName>
    </submittedName>
</protein>
<keyword evidence="3" id="KW-1185">Reference proteome</keyword>
<reference evidence="2 3" key="1">
    <citation type="journal article" date="2024" name="IMA Fungus">
        <title>Apiospora arundinis, a panoply of carbohydrate-active enzymes and secondary metabolites.</title>
        <authorList>
            <person name="Sorensen T."/>
            <person name="Petersen C."/>
            <person name="Muurmann A.T."/>
            <person name="Christiansen J.V."/>
            <person name="Brundto M.L."/>
            <person name="Overgaard C.K."/>
            <person name="Boysen A.T."/>
            <person name="Wollenberg R.D."/>
            <person name="Larsen T.O."/>
            <person name="Sorensen J.L."/>
            <person name="Nielsen K.L."/>
            <person name="Sondergaard T.E."/>
        </authorList>
    </citation>
    <scope>NUCLEOTIDE SEQUENCE [LARGE SCALE GENOMIC DNA]</scope>
    <source>
        <strain evidence="2 3">AAU 773</strain>
    </source>
</reference>
<feature type="region of interest" description="Disordered" evidence="1">
    <location>
        <begin position="1"/>
        <end position="38"/>
    </location>
</feature>
<sequence>MDPVGCIVPITRPNPRKTMRMQGDDDTDENSSKPPFRFMDLPPELRQAVLEETDLVTPCREVQWRPSQGFSVTLPITVLCKSTYDERVVFHETGSRDTRQAWRHQCAFGCQQMQSDRIRLASPPIGGLPLRCSCSWTSPRGLMSVSRAFYREAVDTLYRCNRVIVLPQRDDAGLFDAPAPRSGASWLEEEPRLDASRFLAANAAAGYPAALSQLRTLEVVFPDLGLQGPPPRDQQAQRAHLCQDWCAALRGLLGQQQQQQTKTTKEDEGWLARLTVIVHMEVFAHGAPYMRVGNCKPDGYRRMFGRMRKPAHRRYGTPLYTDTDFVRGHADLLAPLRELRAGGLRRLFVFLEPNWHWSPRRGVAPYEGRYQDQVALDGVVVEMEKGLERGVMGDDYESAAEGKMEEFPSQWMLARRAKHRDTVSNPLRLLQDPI</sequence>
<gene>
    <name evidence="2" type="ORF">PGQ11_014964</name>
</gene>
<name>A0ABR2HKS9_9PEZI</name>
<evidence type="ECO:0000313" key="3">
    <source>
        <dbReference type="Proteomes" id="UP001390339"/>
    </source>
</evidence>
<evidence type="ECO:0000256" key="1">
    <source>
        <dbReference type="SAM" id="MobiDB-lite"/>
    </source>
</evidence>
<organism evidence="2 3">
    <name type="scientific">Apiospora arundinis</name>
    <dbReference type="NCBI Taxonomy" id="335852"/>
    <lineage>
        <taxon>Eukaryota</taxon>
        <taxon>Fungi</taxon>
        <taxon>Dikarya</taxon>
        <taxon>Ascomycota</taxon>
        <taxon>Pezizomycotina</taxon>
        <taxon>Sordariomycetes</taxon>
        <taxon>Xylariomycetidae</taxon>
        <taxon>Amphisphaeriales</taxon>
        <taxon>Apiosporaceae</taxon>
        <taxon>Apiospora</taxon>
    </lineage>
</organism>